<dbReference type="Pfam" id="PF01553">
    <property type="entry name" value="Acyltransferase"/>
    <property type="match status" value="1"/>
</dbReference>
<gene>
    <name evidence="2" type="ORF">E5163_08255</name>
</gene>
<keyword evidence="2" id="KW-0012">Acyltransferase</keyword>
<dbReference type="EMBL" id="SRXW01000002">
    <property type="protein sequence ID" value="TGY89377.1"/>
    <property type="molecule type" value="Genomic_DNA"/>
</dbReference>
<dbReference type="SMART" id="SM00563">
    <property type="entry name" value="PlsC"/>
    <property type="match status" value="1"/>
</dbReference>
<dbReference type="SUPFAM" id="SSF69593">
    <property type="entry name" value="Glycerol-3-phosphate (1)-acyltransferase"/>
    <property type="match status" value="1"/>
</dbReference>
<sequence length="277" mass="30948">MEREPQDTHIVDRLIEERAVRLRQSRAWPLVKAVFYPLLGYSRAVQVADAIAGLSGRDALDWAEGFLSMRVEAHGLERLPGEGACVIVANHPGGIADGIAVWQAIKARRPDAVFFANLDAIRVCPGLAERVIPVEWRVTARSRQKTRETLRLAVQAFREQRCVVVFPAGRMSVWSWKRWRLVEQEWMPTAAGLAKKFGAPVLPVGIRQRMSLAFYALGQVHEELKHMTVFHELLAKRGARYCLAFGPARDPDADLPRSEAGATQVLRAETEVLAGRA</sequence>
<evidence type="ECO:0000313" key="2">
    <source>
        <dbReference type="EMBL" id="TGY89377.1"/>
    </source>
</evidence>
<proteinExistence type="predicted"/>
<dbReference type="GO" id="GO:0016746">
    <property type="term" value="F:acyltransferase activity"/>
    <property type="evidence" value="ECO:0007669"/>
    <property type="project" value="UniProtKB-KW"/>
</dbReference>
<feature type="domain" description="Phospholipid/glycerol acyltransferase" evidence="1">
    <location>
        <begin position="85"/>
        <end position="209"/>
    </location>
</feature>
<dbReference type="OrthoDB" id="1113830at2"/>
<keyword evidence="2" id="KW-0808">Transferase</keyword>
<evidence type="ECO:0000259" key="1">
    <source>
        <dbReference type="SMART" id="SM00563"/>
    </source>
</evidence>
<evidence type="ECO:0000313" key="3">
    <source>
        <dbReference type="Proteomes" id="UP000308054"/>
    </source>
</evidence>
<accession>A0A4S2H1D7</accession>
<keyword evidence="3" id="KW-1185">Reference proteome</keyword>
<name>A0A4S2H1D7_9PROT</name>
<comment type="caution">
    <text evidence="2">The sequence shown here is derived from an EMBL/GenBank/DDBJ whole genome shotgun (WGS) entry which is preliminary data.</text>
</comment>
<organism evidence="2 3">
    <name type="scientific">Marinicauda algicola</name>
    <dbReference type="NCBI Taxonomy" id="2029849"/>
    <lineage>
        <taxon>Bacteria</taxon>
        <taxon>Pseudomonadati</taxon>
        <taxon>Pseudomonadota</taxon>
        <taxon>Alphaproteobacteria</taxon>
        <taxon>Maricaulales</taxon>
        <taxon>Maricaulaceae</taxon>
        <taxon>Marinicauda</taxon>
    </lineage>
</organism>
<dbReference type="InterPro" id="IPR002123">
    <property type="entry name" value="Plipid/glycerol_acylTrfase"/>
</dbReference>
<reference evidence="2 3" key="1">
    <citation type="journal article" date="2017" name="Int. J. Syst. Evol. Microbiol.">
        <title>Marinicauda algicola sp. nov., isolated from a marine red alga Rhodosorus marinus.</title>
        <authorList>
            <person name="Jeong S.E."/>
            <person name="Jeon S.H."/>
            <person name="Chun B.H."/>
            <person name="Kim D.W."/>
            <person name="Jeon C.O."/>
        </authorList>
    </citation>
    <scope>NUCLEOTIDE SEQUENCE [LARGE SCALE GENOMIC DNA]</scope>
    <source>
        <strain evidence="2 3">JCM 31718</strain>
    </source>
</reference>
<protein>
    <submittedName>
        <fullName evidence="2">Glycerol acyltransferase</fullName>
    </submittedName>
</protein>
<dbReference type="Proteomes" id="UP000308054">
    <property type="component" value="Unassembled WGS sequence"/>
</dbReference>
<dbReference type="AlphaFoldDB" id="A0A4S2H1D7"/>